<dbReference type="EMBL" id="JBHSKS010000009">
    <property type="protein sequence ID" value="MFC5192619.1"/>
    <property type="molecule type" value="Genomic_DNA"/>
</dbReference>
<dbReference type="Proteomes" id="UP001596163">
    <property type="component" value="Unassembled WGS sequence"/>
</dbReference>
<keyword evidence="2" id="KW-1185">Reference proteome</keyword>
<protein>
    <submittedName>
        <fullName evidence="1">Uncharacterized protein</fullName>
    </submittedName>
</protein>
<proteinExistence type="predicted"/>
<evidence type="ECO:0000313" key="2">
    <source>
        <dbReference type="Proteomes" id="UP001596163"/>
    </source>
</evidence>
<organism evidence="1 2">
    <name type="scientific">Algoriphagus aquatilis</name>
    <dbReference type="NCBI Taxonomy" id="490186"/>
    <lineage>
        <taxon>Bacteria</taxon>
        <taxon>Pseudomonadati</taxon>
        <taxon>Bacteroidota</taxon>
        <taxon>Cytophagia</taxon>
        <taxon>Cytophagales</taxon>
        <taxon>Cyclobacteriaceae</taxon>
        <taxon>Algoriphagus</taxon>
    </lineage>
</organism>
<comment type="caution">
    <text evidence="1">The sequence shown here is derived from an EMBL/GenBank/DDBJ whole genome shotgun (WGS) entry which is preliminary data.</text>
</comment>
<accession>A0ABW0BY93</accession>
<dbReference type="RefSeq" id="WP_377915803.1">
    <property type="nucleotide sequence ID" value="NZ_JBHSKS010000009.1"/>
</dbReference>
<reference evidence="2" key="1">
    <citation type="journal article" date="2019" name="Int. J. Syst. Evol. Microbiol.">
        <title>The Global Catalogue of Microorganisms (GCM) 10K type strain sequencing project: providing services to taxonomists for standard genome sequencing and annotation.</title>
        <authorList>
            <consortium name="The Broad Institute Genomics Platform"/>
            <consortium name="The Broad Institute Genome Sequencing Center for Infectious Disease"/>
            <person name="Wu L."/>
            <person name="Ma J."/>
        </authorList>
    </citation>
    <scope>NUCLEOTIDE SEQUENCE [LARGE SCALE GENOMIC DNA]</scope>
    <source>
        <strain evidence="2">CGMCC 1.7030</strain>
    </source>
</reference>
<sequence>MKNSIFLFAFFIGFISSGYSQIVNLTTADGRPILQEKNNGIDGSPYFDEAYQNSKIILQNESHVREASGRVNLLNKTFEFLNEGKLLEITFAEIKSLELANPSQGFSVRFVNGSEIGMSKNMLYQEIFEGASLNVVKELSYKLSDVQVDSYSQSEAKRKVMVSEELFLIVSGKGQSFKRNQKSFSSVLPSNLQQKLEQLSKSKKLTWKTDENLIEILDYLDNY</sequence>
<name>A0ABW0BY93_9BACT</name>
<evidence type="ECO:0000313" key="1">
    <source>
        <dbReference type="EMBL" id="MFC5192619.1"/>
    </source>
</evidence>
<gene>
    <name evidence="1" type="ORF">ACFPIK_12650</name>
</gene>